<comment type="caution">
    <text evidence="1">The sequence shown here is derived from an EMBL/GenBank/DDBJ whole genome shotgun (WGS) entry which is preliminary data.</text>
</comment>
<reference evidence="1 2" key="1">
    <citation type="submission" date="2014-02" db="EMBL/GenBank/DDBJ databases">
        <title>Expanding our view of genomic diversity in Candidatus Accumulibacter clades.</title>
        <authorList>
            <person name="Skennerton C.T."/>
            <person name="Barr J.J."/>
            <person name="Slater F.R."/>
            <person name="Bond P.L."/>
            <person name="Tyson G.W."/>
        </authorList>
    </citation>
    <scope>NUCLEOTIDE SEQUENCE [LARGE SCALE GENOMIC DNA]</scope>
    <source>
        <strain evidence="2">BA-91</strain>
    </source>
</reference>
<protein>
    <submittedName>
        <fullName evidence="1">Uncharacterized protein</fullName>
    </submittedName>
</protein>
<proteinExistence type="predicted"/>
<sequence length="62" mass="6934">MRTHQVKPVGFREIVPAVPKQRIAANGQQRLVNLVPVCLKRIQTPCLAGVTKDINEVLSCLW</sequence>
<dbReference type="EMBL" id="JDVG02000343">
    <property type="protein sequence ID" value="KFB72732.1"/>
    <property type="molecule type" value="Genomic_DNA"/>
</dbReference>
<name>A0A080LVN1_9PROT</name>
<organism evidence="1 2">
    <name type="scientific">Candidatus Accumulibacter phosphatis</name>
    <dbReference type="NCBI Taxonomy" id="327160"/>
    <lineage>
        <taxon>Bacteria</taxon>
        <taxon>Pseudomonadati</taxon>
        <taxon>Pseudomonadota</taxon>
        <taxon>Betaproteobacteria</taxon>
        <taxon>Candidatus Accumulibacter</taxon>
    </lineage>
</organism>
<dbReference type="Proteomes" id="UP000020077">
    <property type="component" value="Unassembled WGS sequence"/>
</dbReference>
<dbReference type="AlphaFoldDB" id="A0A080LVN1"/>
<evidence type="ECO:0000313" key="1">
    <source>
        <dbReference type="EMBL" id="KFB72732.1"/>
    </source>
</evidence>
<accession>A0A080LVN1</accession>
<evidence type="ECO:0000313" key="2">
    <source>
        <dbReference type="Proteomes" id="UP000020077"/>
    </source>
</evidence>
<gene>
    <name evidence="1" type="ORF">AW09_002055</name>
</gene>